<sequence>MGNVWEIGLVEWAGTSCALFGYLNEKIIFGTSYVNFSLSSEKMDFQKLPDSTFNQFLVSLNLPNECSIEPIDSFISIRKTTEIQNDEKAETEKTAEAGFEISDLIFLLYIAVGIFGLFDLM</sequence>
<keyword evidence="1" id="KW-1185">Reference proteome</keyword>
<name>A0A914P7C1_9BILA</name>
<dbReference type="AlphaFoldDB" id="A0A914P7C1"/>
<evidence type="ECO:0000313" key="2">
    <source>
        <dbReference type="WBParaSite" id="PDA_v2.g11062.t1"/>
    </source>
</evidence>
<protein>
    <submittedName>
        <fullName evidence="2">Uncharacterized protein</fullName>
    </submittedName>
</protein>
<proteinExistence type="predicted"/>
<evidence type="ECO:0000313" key="1">
    <source>
        <dbReference type="Proteomes" id="UP000887578"/>
    </source>
</evidence>
<dbReference type="WBParaSite" id="PDA_v2.g11062.t1">
    <property type="protein sequence ID" value="PDA_v2.g11062.t1"/>
    <property type="gene ID" value="PDA_v2.g11062"/>
</dbReference>
<accession>A0A914P7C1</accession>
<dbReference type="Proteomes" id="UP000887578">
    <property type="component" value="Unplaced"/>
</dbReference>
<reference evidence="2" key="1">
    <citation type="submission" date="2022-11" db="UniProtKB">
        <authorList>
            <consortium name="WormBaseParasite"/>
        </authorList>
    </citation>
    <scope>IDENTIFICATION</scope>
</reference>
<organism evidence="1 2">
    <name type="scientific">Panagrolaimus davidi</name>
    <dbReference type="NCBI Taxonomy" id="227884"/>
    <lineage>
        <taxon>Eukaryota</taxon>
        <taxon>Metazoa</taxon>
        <taxon>Ecdysozoa</taxon>
        <taxon>Nematoda</taxon>
        <taxon>Chromadorea</taxon>
        <taxon>Rhabditida</taxon>
        <taxon>Tylenchina</taxon>
        <taxon>Panagrolaimomorpha</taxon>
        <taxon>Panagrolaimoidea</taxon>
        <taxon>Panagrolaimidae</taxon>
        <taxon>Panagrolaimus</taxon>
    </lineage>
</organism>